<dbReference type="AlphaFoldDB" id="A0AAE6M870"/>
<dbReference type="PANTHER" id="PTHR12001">
    <property type="entry name" value="GERANYLGERANYL PYROPHOSPHATE SYNTHASE"/>
    <property type="match status" value="1"/>
</dbReference>
<evidence type="ECO:0000256" key="5">
    <source>
        <dbReference type="ARBA" id="ARBA00022842"/>
    </source>
</evidence>
<evidence type="ECO:0000256" key="4">
    <source>
        <dbReference type="ARBA" id="ARBA00022723"/>
    </source>
</evidence>
<proteinExistence type="inferred from homology"/>
<evidence type="ECO:0000256" key="3">
    <source>
        <dbReference type="ARBA" id="ARBA00022679"/>
    </source>
</evidence>
<dbReference type="PANTHER" id="PTHR12001:SF69">
    <property type="entry name" value="ALL TRANS-POLYPRENYL-DIPHOSPHATE SYNTHASE PDSS1"/>
    <property type="match status" value="1"/>
</dbReference>
<evidence type="ECO:0000313" key="8">
    <source>
        <dbReference type="Proteomes" id="UP000323594"/>
    </source>
</evidence>
<dbReference type="CDD" id="cd00685">
    <property type="entry name" value="Trans_IPPS_HT"/>
    <property type="match status" value="1"/>
</dbReference>
<dbReference type="GO" id="GO:0008299">
    <property type="term" value="P:isoprenoid biosynthetic process"/>
    <property type="evidence" value="ECO:0007669"/>
    <property type="project" value="InterPro"/>
</dbReference>
<dbReference type="GO" id="GO:0004659">
    <property type="term" value="F:prenyltransferase activity"/>
    <property type="evidence" value="ECO:0007669"/>
    <property type="project" value="InterPro"/>
</dbReference>
<dbReference type="GO" id="GO:0046872">
    <property type="term" value="F:metal ion binding"/>
    <property type="evidence" value="ECO:0007669"/>
    <property type="project" value="UniProtKB-KW"/>
</dbReference>
<protein>
    <submittedName>
        <fullName evidence="7">Polyprenyl synthetase family protein</fullName>
    </submittedName>
</protein>
<dbReference type="PROSITE" id="PS00444">
    <property type="entry name" value="POLYPRENYL_SYNTHASE_2"/>
    <property type="match status" value="1"/>
</dbReference>
<organism evidence="7 8">
    <name type="scientific">Treponema phagedenis</name>
    <dbReference type="NCBI Taxonomy" id="162"/>
    <lineage>
        <taxon>Bacteria</taxon>
        <taxon>Pseudomonadati</taxon>
        <taxon>Spirochaetota</taxon>
        <taxon>Spirochaetia</taxon>
        <taxon>Spirochaetales</taxon>
        <taxon>Treponemataceae</taxon>
        <taxon>Treponema</taxon>
    </lineage>
</organism>
<evidence type="ECO:0000313" key="7">
    <source>
        <dbReference type="EMBL" id="QEJ98565.1"/>
    </source>
</evidence>
<evidence type="ECO:0000256" key="6">
    <source>
        <dbReference type="RuleBase" id="RU004466"/>
    </source>
</evidence>
<gene>
    <name evidence="7" type="ORF">FUT82_11540</name>
</gene>
<dbReference type="Gene3D" id="1.10.600.10">
    <property type="entry name" value="Farnesyl Diphosphate Synthase"/>
    <property type="match status" value="1"/>
</dbReference>
<dbReference type="Proteomes" id="UP000323594">
    <property type="component" value="Chromosome"/>
</dbReference>
<comment type="cofactor">
    <cofactor evidence="1">
        <name>Mg(2+)</name>
        <dbReference type="ChEBI" id="CHEBI:18420"/>
    </cofactor>
</comment>
<keyword evidence="5" id="KW-0460">Magnesium</keyword>
<keyword evidence="4" id="KW-0479">Metal-binding</keyword>
<keyword evidence="3 6" id="KW-0808">Transferase</keyword>
<dbReference type="SFLD" id="SFLDS00005">
    <property type="entry name" value="Isoprenoid_Synthase_Type_I"/>
    <property type="match status" value="1"/>
</dbReference>
<dbReference type="SUPFAM" id="SSF48576">
    <property type="entry name" value="Terpenoid synthases"/>
    <property type="match status" value="1"/>
</dbReference>
<accession>A0AAE6M870</accession>
<dbReference type="InterPro" id="IPR000092">
    <property type="entry name" value="Polyprenyl_synt"/>
</dbReference>
<reference evidence="7 8" key="1">
    <citation type="submission" date="2019-08" db="EMBL/GenBank/DDBJ databases">
        <authorList>
            <person name="Kuhnert P."/>
        </authorList>
    </citation>
    <scope>NUCLEOTIDE SEQUENCE [LARGE SCALE GENOMIC DNA]</scope>
    <source>
        <strain evidence="7 8">B36.5</strain>
    </source>
</reference>
<dbReference type="EMBL" id="CP042817">
    <property type="protein sequence ID" value="QEJ98565.1"/>
    <property type="molecule type" value="Genomic_DNA"/>
</dbReference>
<sequence length="358" mass="40616">MRIIPYAFVVFSTNVDINFDISYICKVISSKKSVLPSLWNKIPILKPSLQKVLNCIERQLCFADPNVNESLIEFLHAGGKLIRPVFFLLFAHLGEETFDSDPAIIETAAALELLHMATLVHDDIIDNSPLRRGIASIQNIHGKSIAVYAGDYLLTVFFTLIAKNISDKELLVQSAASMQRLLEGELHQYRMKFNPEITVSDYFQIIEGKTAELFYLSCYLGISFAKNKTYQEQAKRIGKNIGCAFQIIDDILDYDNLPQKKNIHVREDLAQGVYSLPLILAMEENPDYFKNNPHPDKKSQEYLAYIADGVEKLQGVQKAQAYAKKYSEAALKDIQELPDGITKKLLLQLTDYLLERKT</sequence>
<dbReference type="PROSITE" id="PS00723">
    <property type="entry name" value="POLYPRENYL_SYNTHASE_1"/>
    <property type="match status" value="1"/>
</dbReference>
<evidence type="ECO:0000256" key="1">
    <source>
        <dbReference type="ARBA" id="ARBA00001946"/>
    </source>
</evidence>
<comment type="similarity">
    <text evidence="2 6">Belongs to the FPP/GGPP synthase family.</text>
</comment>
<dbReference type="InterPro" id="IPR033749">
    <property type="entry name" value="Polyprenyl_synt_CS"/>
</dbReference>
<name>A0AAE6M870_TREPH</name>
<dbReference type="InterPro" id="IPR008949">
    <property type="entry name" value="Isoprenoid_synthase_dom_sf"/>
</dbReference>
<evidence type="ECO:0000256" key="2">
    <source>
        <dbReference type="ARBA" id="ARBA00006706"/>
    </source>
</evidence>
<dbReference type="Pfam" id="PF00348">
    <property type="entry name" value="polyprenyl_synt"/>
    <property type="match status" value="1"/>
</dbReference>